<evidence type="ECO:0000256" key="2">
    <source>
        <dbReference type="ARBA" id="ARBA00023295"/>
    </source>
</evidence>
<dbReference type="Proteomes" id="UP000839733">
    <property type="component" value="Unassembled WGS sequence"/>
</dbReference>
<dbReference type="PANTHER" id="PTHR12304:SF4">
    <property type="entry name" value="URIDINE NUCLEOSIDASE"/>
    <property type="match status" value="1"/>
</dbReference>
<dbReference type="EMBL" id="AAHPHN010000079">
    <property type="protein sequence ID" value="EBY8645028.1"/>
    <property type="molecule type" value="Genomic_DNA"/>
</dbReference>
<gene>
    <name evidence="4" type="ORF">D6K54_27215</name>
    <name evidence="6" type="ORF">D6S17_26520</name>
    <name evidence="5" type="ORF">DOV67_25275</name>
    <name evidence="7" type="ORF">EZX71_26855</name>
</gene>
<dbReference type="GO" id="GO:0008477">
    <property type="term" value="F:purine nucleosidase activity"/>
    <property type="evidence" value="ECO:0007669"/>
    <property type="project" value="TreeGrafter"/>
</dbReference>
<reference evidence="4" key="1">
    <citation type="submission" date="2018-09" db="EMBL/GenBank/DDBJ databases">
        <authorList>
            <person name="Ashton P.M."/>
            <person name="Dallman T."/>
            <person name="Nair S."/>
            <person name="De Pinna E."/>
            <person name="Peters T."/>
            <person name="Grant K."/>
        </authorList>
    </citation>
    <scope>NUCLEOTIDE SEQUENCE [LARGE SCALE GENOMIC DNA]</scope>
    <source>
        <strain evidence="6">140692</strain>
        <strain evidence="7">367309</strain>
        <strain evidence="4">412099</strain>
        <strain evidence="5">498895</strain>
    </source>
</reference>
<dbReference type="Gene3D" id="3.90.245.10">
    <property type="entry name" value="Ribonucleoside hydrolase-like"/>
    <property type="match status" value="1"/>
</dbReference>
<organism evidence="4">
    <name type="scientific">Salmonella enterica subsp. enterica serovar Java</name>
    <dbReference type="NCBI Taxonomy" id="224729"/>
    <lineage>
        <taxon>Bacteria</taxon>
        <taxon>Pseudomonadati</taxon>
        <taxon>Pseudomonadota</taxon>
        <taxon>Gammaproteobacteria</taxon>
        <taxon>Enterobacterales</taxon>
        <taxon>Enterobacteriaceae</taxon>
        <taxon>Salmonella</taxon>
    </lineage>
</organism>
<comment type="caution">
    <text evidence="4">The sequence shown here is derived from an EMBL/GenBank/DDBJ whole genome shotgun (WGS) entry which is preliminary data.</text>
</comment>
<dbReference type="EMBL" id="AAKVUB010000062">
    <property type="protein sequence ID" value="ECW2471495.1"/>
    <property type="molecule type" value="Genomic_DNA"/>
</dbReference>
<protein>
    <submittedName>
        <fullName evidence="4">Nucleoside hydrolase</fullName>
    </submittedName>
</protein>
<dbReference type="Proteomes" id="UP000839708">
    <property type="component" value="Unassembled WGS sequence"/>
</dbReference>
<evidence type="ECO:0000313" key="4">
    <source>
        <dbReference type="EMBL" id="EAC0790352.1"/>
    </source>
</evidence>
<evidence type="ECO:0000313" key="6">
    <source>
        <dbReference type="EMBL" id="EBY8645028.1"/>
    </source>
</evidence>
<evidence type="ECO:0000259" key="3">
    <source>
        <dbReference type="Pfam" id="PF01156"/>
    </source>
</evidence>
<sequence length="315" mass="34518">METRMKIIIDTDPGVDDAFALCYASRCPELDIQGITTTYGNNYIGQTTDNACFLRDLFGIRTEVWQGSSRPLYAPLLPPGTTHGRNGLGDAFDVTAGTPAGNAVDFIINTVKKYPGEITLVTLGPLTNLATAINQSPEIVSLIKQVVMMGGAFGHNGHQGNITPVAEYNIYCDPHAADLVFREALPLTIVGLDVTEEVIVRRDELKEETGKSHIIALRQMADCYLDFSRQHEHIDGMRVHDALTVSWLLKPEAFTVTHAPVRAVCDGSLAFGQTIYQVTTNGRDIQGWSGNKKHSICTGVDADAVKQHFLERIYN</sequence>
<dbReference type="EMBL" id="AAAGSE010000077">
    <property type="protein sequence ID" value="EAC0790352.1"/>
    <property type="molecule type" value="Genomic_DNA"/>
</dbReference>
<name>A0A3Z6QTM7_SALEB</name>
<dbReference type="SUPFAM" id="SSF53590">
    <property type="entry name" value="Nucleoside hydrolase"/>
    <property type="match status" value="1"/>
</dbReference>
<evidence type="ECO:0000313" key="5">
    <source>
        <dbReference type="EMBL" id="EBR8574800.1"/>
    </source>
</evidence>
<dbReference type="AlphaFoldDB" id="A0A3Z6QTM7"/>
<dbReference type="InterPro" id="IPR001910">
    <property type="entry name" value="Inosine/uridine_hydrolase_dom"/>
</dbReference>
<evidence type="ECO:0000313" key="7">
    <source>
        <dbReference type="EMBL" id="ECW2471495.1"/>
    </source>
</evidence>
<dbReference type="InterPro" id="IPR036452">
    <property type="entry name" value="Ribo_hydro-like"/>
</dbReference>
<dbReference type="InterPro" id="IPR023186">
    <property type="entry name" value="IUNH"/>
</dbReference>
<dbReference type="GO" id="GO:0006152">
    <property type="term" value="P:purine nucleoside catabolic process"/>
    <property type="evidence" value="ECO:0007669"/>
    <property type="project" value="TreeGrafter"/>
</dbReference>
<feature type="domain" description="Inosine/uridine-preferring nucleoside hydrolase" evidence="3">
    <location>
        <begin position="7"/>
        <end position="306"/>
    </location>
</feature>
<dbReference type="EMBL" id="AAGTQF010000109">
    <property type="protein sequence ID" value="EBR8574800.1"/>
    <property type="molecule type" value="Genomic_DNA"/>
</dbReference>
<dbReference type="PANTHER" id="PTHR12304">
    <property type="entry name" value="INOSINE-URIDINE PREFERRING NUCLEOSIDE HYDROLASE"/>
    <property type="match status" value="1"/>
</dbReference>
<dbReference type="Proteomes" id="UP000839631">
    <property type="component" value="Unassembled WGS sequence"/>
</dbReference>
<accession>A0A3Z6QTM7</accession>
<evidence type="ECO:0000256" key="1">
    <source>
        <dbReference type="ARBA" id="ARBA00022801"/>
    </source>
</evidence>
<dbReference type="GO" id="GO:0005829">
    <property type="term" value="C:cytosol"/>
    <property type="evidence" value="ECO:0007669"/>
    <property type="project" value="TreeGrafter"/>
</dbReference>
<keyword evidence="2" id="KW-0326">Glycosidase</keyword>
<proteinExistence type="predicted"/>
<dbReference type="Pfam" id="PF01156">
    <property type="entry name" value="IU_nuc_hydro"/>
    <property type="match status" value="1"/>
</dbReference>
<keyword evidence="1 4" id="KW-0378">Hydrolase</keyword>